<proteinExistence type="predicted"/>
<dbReference type="Gene3D" id="1.20.5.1070">
    <property type="entry name" value="Head and neck region of the ectodomain of NDV fusion glycoprotein"/>
    <property type="match status" value="1"/>
</dbReference>
<evidence type="ECO:0000256" key="3">
    <source>
        <dbReference type="SAM" id="MobiDB-lite"/>
    </source>
</evidence>
<dbReference type="EMBL" id="BMAT01006140">
    <property type="protein sequence ID" value="GFS07028.1"/>
    <property type="molecule type" value="Genomic_DNA"/>
</dbReference>
<dbReference type="Pfam" id="PF00147">
    <property type="entry name" value="Fibrinogen_C"/>
    <property type="match status" value="1"/>
</dbReference>
<evidence type="ECO:0000256" key="1">
    <source>
        <dbReference type="ARBA" id="ARBA00023157"/>
    </source>
</evidence>
<feature type="region of interest" description="Disordered" evidence="3">
    <location>
        <begin position="1"/>
        <end position="22"/>
    </location>
</feature>
<evidence type="ECO:0000313" key="5">
    <source>
        <dbReference type="EMBL" id="GFS07028.1"/>
    </source>
</evidence>
<comment type="caution">
    <text evidence="5">The sequence shown here is derived from an EMBL/GenBank/DDBJ whole genome shotgun (WGS) entry which is preliminary data.</text>
</comment>
<dbReference type="Gene3D" id="3.90.215.10">
    <property type="entry name" value="Gamma Fibrinogen, chain A, domain 1"/>
    <property type="match status" value="1"/>
</dbReference>
<dbReference type="InterPro" id="IPR002181">
    <property type="entry name" value="Fibrinogen_a/b/g_C_dom"/>
</dbReference>
<dbReference type="InterPro" id="IPR036056">
    <property type="entry name" value="Fibrinogen-like_C"/>
</dbReference>
<dbReference type="SUPFAM" id="SSF57997">
    <property type="entry name" value="Tropomyosin"/>
    <property type="match status" value="1"/>
</dbReference>
<dbReference type="PANTHER" id="PTHR19143">
    <property type="entry name" value="FIBRINOGEN/TENASCIN/ANGIOPOEITIN"/>
    <property type="match status" value="1"/>
</dbReference>
<dbReference type="InterPro" id="IPR050373">
    <property type="entry name" value="Fibrinogen_C-term_domain"/>
</dbReference>
<organism evidence="5 6">
    <name type="scientific">Elysia marginata</name>
    <dbReference type="NCBI Taxonomy" id="1093978"/>
    <lineage>
        <taxon>Eukaryota</taxon>
        <taxon>Metazoa</taxon>
        <taxon>Spiralia</taxon>
        <taxon>Lophotrochozoa</taxon>
        <taxon>Mollusca</taxon>
        <taxon>Gastropoda</taxon>
        <taxon>Heterobranchia</taxon>
        <taxon>Euthyneura</taxon>
        <taxon>Panpulmonata</taxon>
        <taxon>Sacoglossa</taxon>
        <taxon>Placobranchoidea</taxon>
        <taxon>Plakobranchidae</taxon>
        <taxon>Elysia</taxon>
    </lineage>
</organism>
<feature type="coiled-coil region" evidence="2">
    <location>
        <begin position="237"/>
        <end position="285"/>
    </location>
</feature>
<accession>A0AAV4IBQ6</accession>
<dbReference type="Proteomes" id="UP000762676">
    <property type="component" value="Unassembled WGS sequence"/>
</dbReference>
<feature type="domain" description="Fibrinogen C-terminal" evidence="4">
    <location>
        <begin position="466"/>
        <end position="686"/>
    </location>
</feature>
<dbReference type="InterPro" id="IPR020837">
    <property type="entry name" value="Fibrinogen_CS"/>
</dbReference>
<dbReference type="SUPFAM" id="SSF56496">
    <property type="entry name" value="Fibrinogen C-terminal domain-like"/>
    <property type="match status" value="1"/>
</dbReference>
<reference evidence="5 6" key="1">
    <citation type="journal article" date="2021" name="Elife">
        <title>Chloroplast acquisition without the gene transfer in kleptoplastic sea slugs, Plakobranchus ocellatus.</title>
        <authorList>
            <person name="Maeda T."/>
            <person name="Takahashi S."/>
            <person name="Yoshida T."/>
            <person name="Shimamura S."/>
            <person name="Takaki Y."/>
            <person name="Nagai Y."/>
            <person name="Toyoda A."/>
            <person name="Suzuki Y."/>
            <person name="Arimoto A."/>
            <person name="Ishii H."/>
            <person name="Satoh N."/>
            <person name="Nishiyama T."/>
            <person name="Hasebe M."/>
            <person name="Maruyama T."/>
            <person name="Minagawa J."/>
            <person name="Obokata J."/>
            <person name="Shigenobu S."/>
        </authorList>
    </citation>
    <scope>NUCLEOTIDE SEQUENCE [LARGE SCALE GENOMIC DNA]</scope>
</reference>
<dbReference type="PROSITE" id="PS51406">
    <property type="entry name" value="FIBRINOGEN_C_2"/>
    <property type="match status" value="1"/>
</dbReference>
<dbReference type="SMART" id="SM00186">
    <property type="entry name" value="FBG"/>
    <property type="match status" value="1"/>
</dbReference>
<sequence>MTFSSGLEFTLSRNEGSLPGTSSSCGVLLCKTPSPGYSDDDERNITSMSLYKAVSQRQTNSERNKPNELRRLATVSSSKPDLERVCNGMRINGSLQNGQATLRVELSESKDCLTNYTCEVEEVDSQGEELVTSSQLLQKQDQIPDNGLDVGLTSALFMKLFSLVEGLDVKVTAAENCLKDKLNYVVDQITNKFLFFENSVQSKLNEKAADLRKEITNKIFLIESSIESKLAIGEKSSERLETKLSSVDAKLNSVETKINSVESELSSVKSELNSVEKKISSVENSCQSEAHNLQNKMTDKIHSLENSLQSKASLAFQKIDDKLVEMKIKLTSMDSEVIQQRVLNAIEYQVNEHFKIISNATEKTEGALIETASRIKFLTSEYTSFQNNTITVYHRLFDDVSRGMDVVFLKNKNLKNIIQNKLYEFQEALKACLGFMASSTKRSVNKTLTSLEFHQSAQAGKIISDLIEFLSPRKCTKYMFPNHTGAYPYYTLYRSDIIGLNTALLVCDTHTDNGGWIVFQKRSTGEVNFYRDWRSYKEGFGTSLTDFWLGLDNIHAITRSGRFELRVDLKYQGQSKFAVYDRFSVAGEDKNYKLTLGSYSGTAGDSLKSHKDPLGYHDGMQFSTYDNDNDKNKGINCAVACKGAWWYNSCAYANLNGKWQAGGSSWFSLTGTDAASFTEMKIRRMED</sequence>
<dbReference type="PANTHER" id="PTHR19143:SF458">
    <property type="entry name" value="FIBRINOGEN C-TERMINAL DOMAIN-CONTAINING PROTEIN-RELATED"/>
    <property type="match status" value="1"/>
</dbReference>
<evidence type="ECO:0000259" key="4">
    <source>
        <dbReference type="PROSITE" id="PS51406"/>
    </source>
</evidence>
<evidence type="ECO:0000256" key="2">
    <source>
        <dbReference type="SAM" id="Coils"/>
    </source>
</evidence>
<dbReference type="AlphaFoldDB" id="A0AAV4IBQ6"/>
<keyword evidence="6" id="KW-1185">Reference proteome</keyword>
<dbReference type="PROSITE" id="PS00514">
    <property type="entry name" value="FIBRINOGEN_C_1"/>
    <property type="match status" value="1"/>
</dbReference>
<evidence type="ECO:0000313" key="6">
    <source>
        <dbReference type="Proteomes" id="UP000762676"/>
    </source>
</evidence>
<protein>
    <submittedName>
        <fullName evidence="5">Ficolin-2</fullName>
    </submittedName>
</protein>
<name>A0AAV4IBQ6_9GAST</name>
<dbReference type="CDD" id="cd00087">
    <property type="entry name" value="FReD"/>
    <property type="match status" value="1"/>
</dbReference>
<dbReference type="InterPro" id="IPR014716">
    <property type="entry name" value="Fibrinogen_a/b/g_C_1"/>
</dbReference>
<keyword evidence="2" id="KW-0175">Coiled coil</keyword>
<keyword evidence="1" id="KW-1015">Disulfide bond</keyword>
<gene>
    <name evidence="5" type="ORF">ElyMa_002979400</name>
</gene>
<dbReference type="GO" id="GO:0005615">
    <property type="term" value="C:extracellular space"/>
    <property type="evidence" value="ECO:0007669"/>
    <property type="project" value="TreeGrafter"/>
</dbReference>